<dbReference type="EMBL" id="CADCVB010000123">
    <property type="protein sequence ID" value="CAA9433234.1"/>
    <property type="molecule type" value="Genomic_DNA"/>
</dbReference>
<gene>
    <name evidence="1" type="ORF">AVDCRST_MAG78-1842</name>
</gene>
<feature type="non-terminal residue" evidence="1">
    <location>
        <position position="47"/>
    </location>
</feature>
<accession>A0A6J4Q2X8</accession>
<feature type="non-terminal residue" evidence="1">
    <location>
        <position position="1"/>
    </location>
</feature>
<sequence length="47" mass="5438">EYSLRHPGPTPAALGYGVRGRGDALRRHLRGYRWVRSDDVSRHHSRL</sequence>
<dbReference type="AlphaFoldDB" id="A0A6J4Q2X8"/>
<name>A0A6J4Q2X8_9ACTN</name>
<proteinExistence type="predicted"/>
<evidence type="ECO:0000313" key="1">
    <source>
        <dbReference type="EMBL" id="CAA9433234.1"/>
    </source>
</evidence>
<reference evidence="1" key="1">
    <citation type="submission" date="2020-02" db="EMBL/GenBank/DDBJ databases">
        <authorList>
            <person name="Meier V. D."/>
        </authorList>
    </citation>
    <scope>NUCLEOTIDE SEQUENCE</scope>
    <source>
        <strain evidence="1">AVDCRST_MAG78</strain>
    </source>
</reference>
<organism evidence="1">
    <name type="scientific">uncultured Rubrobacteraceae bacterium</name>
    <dbReference type="NCBI Taxonomy" id="349277"/>
    <lineage>
        <taxon>Bacteria</taxon>
        <taxon>Bacillati</taxon>
        <taxon>Actinomycetota</taxon>
        <taxon>Rubrobacteria</taxon>
        <taxon>Rubrobacterales</taxon>
        <taxon>Rubrobacteraceae</taxon>
        <taxon>environmental samples</taxon>
    </lineage>
</organism>
<protein>
    <submittedName>
        <fullName evidence="1">Metal transporter, ZIP family</fullName>
    </submittedName>
</protein>